<keyword evidence="3" id="KW-1185">Reference proteome</keyword>
<sequence length="171" mass="18864">MQHSPSIMGSSLRRFSQIENKVWYARVHMVPCLLPVLIFKVGGVARNRRAVKSCLTAYHTAYSQEQSSFLPLSPLFFPLPCANPSYLFLGRISCSECFISRLPHRPRLDRTGRNEIQGNRHTVTRFAMQRDGPASDMGQKTACNTAAAAAAAAQIANLPTYLPACLPACLP</sequence>
<feature type="transmembrane region" description="Helical" evidence="1">
    <location>
        <begin position="23"/>
        <end position="42"/>
    </location>
</feature>
<comment type="caution">
    <text evidence="2">The sequence shown here is derived from an EMBL/GenBank/DDBJ whole genome shotgun (WGS) entry which is preliminary data.</text>
</comment>
<keyword evidence="1" id="KW-1133">Transmembrane helix</keyword>
<organism evidence="2 3">
    <name type="scientific">Sordaria brevicollis</name>
    <dbReference type="NCBI Taxonomy" id="83679"/>
    <lineage>
        <taxon>Eukaryota</taxon>
        <taxon>Fungi</taxon>
        <taxon>Dikarya</taxon>
        <taxon>Ascomycota</taxon>
        <taxon>Pezizomycotina</taxon>
        <taxon>Sordariomycetes</taxon>
        <taxon>Sordariomycetidae</taxon>
        <taxon>Sordariales</taxon>
        <taxon>Sordariaceae</taxon>
        <taxon>Sordaria</taxon>
    </lineage>
</organism>
<evidence type="ECO:0000256" key="1">
    <source>
        <dbReference type="SAM" id="Phobius"/>
    </source>
</evidence>
<evidence type="ECO:0000313" key="2">
    <source>
        <dbReference type="EMBL" id="KAK3401160.1"/>
    </source>
</evidence>
<dbReference type="EMBL" id="JAUTDP010000003">
    <property type="protein sequence ID" value="KAK3401160.1"/>
    <property type="molecule type" value="Genomic_DNA"/>
</dbReference>
<protein>
    <submittedName>
        <fullName evidence="2">Uncharacterized protein</fullName>
    </submittedName>
</protein>
<gene>
    <name evidence="2" type="ORF">B0T20DRAFT_406131</name>
</gene>
<evidence type="ECO:0000313" key="3">
    <source>
        <dbReference type="Proteomes" id="UP001281003"/>
    </source>
</evidence>
<keyword evidence="1" id="KW-0812">Transmembrane</keyword>
<accession>A0AAE0PKE9</accession>
<reference evidence="2" key="1">
    <citation type="journal article" date="2023" name="Mol. Phylogenet. Evol.">
        <title>Genome-scale phylogeny and comparative genomics of the fungal order Sordariales.</title>
        <authorList>
            <person name="Hensen N."/>
            <person name="Bonometti L."/>
            <person name="Westerberg I."/>
            <person name="Brannstrom I.O."/>
            <person name="Guillou S."/>
            <person name="Cros-Aarteil S."/>
            <person name="Calhoun S."/>
            <person name="Haridas S."/>
            <person name="Kuo A."/>
            <person name="Mondo S."/>
            <person name="Pangilinan J."/>
            <person name="Riley R."/>
            <person name="LaButti K."/>
            <person name="Andreopoulos B."/>
            <person name="Lipzen A."/>
            <person name="Chen C."/>
            <person name="Yan M."/>
            <person name="Daum C."/>
            <person name="Ng V."/>
            <person name="Clum A."/>
            <person name="Steindorff A."/>
            <person name="Ohm R.A."/>
            <person name="Martin F."/>
            <person name="Silar P."/>
            <person name="Natvig D.O."/>
            <person name="Lalanne C."/>
            <person name="Gautier V."/>
            <person name="Ament-Velasquez S.L."/>
            <person name="Kruys A."/>
            <person name="Hutchinson M.I."/>
            <person name="Powell A.J."/>
            <person name="Barry K."/>
            <person name="Miller A.N."/>
            <person name="Grigoriev I.V."/>
            <person name="Debuchy R."/>
            <person name="Gladieux P."/>
            <person name="Hiltunen Thoren M."/>
            <person name="Johannesson H."/>
        </authorList>
    </citation>
    <scope>NUCLEOTIDE SEQUENCE</scope>
    <source>
        <strain evidence="2">FGSC 1904</strain>
    </source>
</reference>
<dbReference type="AlphaFoldDB" id="A0AAE0PKE9"/>
<proteinExistence type="predicted"/>
<dbReference type="Proteomes" id="UP001281003">
    <property type="component" value="Unassembled WGS sequence"/>
</dbReference>
<reference evidence="2" key="2">
    <citation type="submission" date="2023-07" db="EMBL/GenBank/DDBJ databases">
        <authorList>
            <consortium name="Lawrence Berkeley National Laboratory"/>
            <person name="Haridas S."/>
            <person name="Hensen N."/>
            <person name="Bonometti L."/>
            <person name="Westerberg I."/>
            <person name="Brannstrom I.O."/>
            <person name="Guillou S."/>
            <person name="Cros-Aarteil S."/>
            <person name="Calhoun S."/>
            <person name="Kuo A."/>
            <person name="Mondo S."/>
            <person name="Pangilinan J."/>
            <person name="Riley R."/>
            <person name="LaButti K."/>
            <person name="Andreopoulos B."/>
            <person name="Lipzen A."/>
            <person name="Chen C."/>
            <person name="Yanf M."/>
            <person name="Daum C."/>
            <person name="Ng V."/>
            <person name="Clum A."/>
            <person name="Steindorff A."/>
            <person name="Ohm R."/>
            <person name="Martin F."/>
            <person name="Silar P."/>
            <person name="Natvig D."/>
            <person name="Lalanne C."/>
            <person name="Gautier V."/>
            <person name="Ament-velasquez S.L."/>
            <person name="Kruys A."/>
            <person name="Hutchinson M.I."/>
            <person name="Powell A.J."/>
            <person name="Barry K."/>
            <person name="Miller A.N."/>
            <person name="Grigoriev I.V."/>
            <person name="Debuchy R."/>
            <person name="Gladieux P."/>
            <person name="Thoren M.H."/>
            <person name="Johannesson H."/>
        </authorList>
    </citation>
    <scope>NUCLEOTIDE SEQUENCE</scope>
    <source>
        <strain evidence="2">FGSC 1904</strain>
    </source>
</reference>
<keyword evidence="1" id="KW-0472">Membrane</keyword>
<name>A0AAE0PKE9_SORBR</name>